<dbReference type="EMBL" id="JACHMI010000001">
    <property type="protein sequence ID" value="MBB6553514.1"/>
    <property type="molecule type" value="Genomic_DNA"/>
</dbReference>
<dbReference type="Proteomes" id="UP000565579">
    <property type="component" value="Unassembled WGS sequence"/>
</dbReference>
<name>A0A7X0U3H8_9ACTN</name>
<dbReference type="AlphaFoldDB" id="A0A7X0U3H8"/>
<organism evidence="1 2">
    <name type="scientific">Nonomuraea rubra</name>
    <dbReference type="NCBI Taxonomy" id="46180"/>
    <lineage>
        <taxon>Bacteria</taxon>
        <taxon>Bacillati</taxon>
        <taxon>Actinomycetota</taxon>
        <taxon>Actinomycetes</taxon>
        <taxon>Streptosporangiales</taxon>
        <taxon>Streptosporangiaceae</taxon>
        <taxon>Nonomuraea</taxon>
    </lineage>
</organism>
<protein>
    <submittedName>
        <fullName evidence="1">Uncharacterized protein</fullName>
    </submittedName>
</protein>
<proteinExistence type="predicted"/>
<evidence type="ECO:0000313" key="2">
    <source>
        <dbReference type="Proteomes" id="UP000565579"/>
    </source>
</evidence>
<comment type="caution">
    <text evidence="1">The sequence shown here is derived from an EMBL/GenBank/DDBJ whole genome shotgun (WGS) entry which is preliminary data.</text>
</comment>
<keyword evidence="2" id="KW-1185">Reference proteome</keyword>
<reference evidence="1 2" key="1">
    <citation type="submission" date="2020-08" db="EMBL/GenBank/DDBJ databases">
        <title>Sequencing the genomes of 1000 actinobacteria strains.</title>
        <authorList>
            <person name="Klenk H.-P."/>
        </authorList>
    </citation>
    <scope>NUCLEOTIDE SEQUENCE [LARGE SCALE GENOMIC DNA]</scope>
    <source>
        <strain evidence="1 2">DSM 43768</strain>
    </source>
</reference>
<accession>A0A7X0U3H8</accession>
<evidence type="ECO:0000313" key="1">
    <source>
        <dbReference type="EMBL" id="MBB6553514.1"/>
    </source>
</evidence>
<sequence>MQHVTPATSLGNRDRMLRPAFVSAAVSPAEACNRTLRF</sequence>
<gene>
    <name evidence="1" type="ORF">HD593_008309</name>
</gene>